<feature type="compositionally biased region" description="Basic and acidic residues" evidence="5">
    <location>
        <begin position="258"/>
        <end position="269"/>
    </location>
</feature>
<protein>
    <recommendedName>
        <fullName evidence="1">receptor protein-tyrosine kinase</fullName>
        <ecNumber evidence="1">2.7.10.1</ecNumber>
    </recommendedName>
</protein>
<evidence type="ECO:0000256" key="5">
    <source>
        <dbReference type="SAM" id="MobiDB-lite"/>
    </source>
</evidence>
<keyword evidence="6" id="KW-1133">Transmembrane helix</keyword>
<accession>A0A0E0SGH0</accession>
<evidence type="ECO:0000313" key="9">
    <source>
        <dbReference type="Proteomes" id="UP000070720"/>
    </source>
</evidence>
<feature type="region of interest" description="Disordered" evidence="5">
    <location>
        <begin position="237"/>
        <end position="276"/>
    </location>
</feature>
<organism evidence="7 9">
    <name type="scientific">Gibberella zeae (strain ATCC MYA-4620 / CBS 123657 / FGSC 9075 / NRRL 31084 / PH-1)</name>
    <name type="common">Wheat head blight fungus</name>
    <name type="synonym">Fusarium graminearum</name>
    <dbReference type="NCBI Taxonomy" id="229533"/>
    <lineage>
        <taxon>Eukaryota</taxon>
        <taxon>Fungi</taxon>
        <taxon>Dikarya</taxon>
        <taxon>Ascomycota</taxon>
        <taxon>Pezizomycotina</taxon>
        <taxon>Sordariomycetes</taxon>
        <taxon>Hypocreomycetidae</taxon>
        <taxon>Hypocreales</taxon>
        <taxon>Nectriaceae</taxon>
        <taxon>Fusarium</taxon>
    </lineage>
</organism>
<evidence type="ECO:0000313" key="7">
    <source>
        <dbReference type="EMBL" id="CEF85533.1"/>
    </source>
</evidence>
<gene>
    <name evidence="8" type="primary">FG07065.1</name>
    <name evidence="7" type="ORF">FGRAMPH1_01T23869</name>
</gene>
<sequence>MVWSGLWALTCLCLPLFSLFYSSAFLFLFFVSSLIHSRTNNNTNTRCNINCNYRSNQQPLAQPTKPDMILARPPAPLRVLLITALCASTISALPATRIFAREDTCDADQTSCNSDIANFCCPKGNSCRLLAGKTTAVCCPEGQTCNVIQPITCDIRGQDQKEFPNAPVKTIVFNLDLQKCGKKCCPFGYSCKDDQCVIDSDQSDIPKGAELPNETSTPVPSAITTATGAVETISISAAPSASAEPTEAVGAGSDNSSDSDKDGDEKSKPDNSGPATTSIVGGVVGGCIILLIIAIVIFLYVRRQNKREAASSEKGGHVYGRGRRLNSDVSFGNIISEPISQPNSYRADFILKTPSTQRTSIVPVPARQASNASTRLHHPPPRIRISIPNPFDSPNPSPNAQPSSADNEESLRHGNVRLPPIRAMKASSYYSRQPSEPELQREPSTENIDIFADPSTMVKPRPLTRATTFTDLMDEADLGAVRRGRPYVPGTTPRI</sequence>
<feature type="compositionally biased region" description="Low complexity" evidence="5">
    <location>
        <begin position="237"/>
        <end position="256"/>
    </location>
</feature>
<keyword evidence="6" id="KW-0812">Transmembrane</keyword>
<keyword evidence="4" id="KW-0829">Tyrosine-protein kinase</keyword>
<keyword evidence="6" id="KW-0472">Membrane</keyword>
<dbReference type="EMBL" id="HG970335">
    <property type="protein sequence ID" value="CEF85533.1"/>
    <property type="molecule type" value="Genomic_DNA"/>
</dbReference>
<evidence type="ECO:0000256" key="6">
    <source>
        <dbReference type="SAM" id="Phobius"/>
    </source>
</evidence>
<keyword evidence="2" id="KW-0808">Transferase</keyword>
<reference evidence="7 9" key="3">
    <citation type="journal article" date="2015" name="BMC Genomics">
        <title>The completed genome sequence of the pathogenic ascomycete fungus Fusarium graminearum.</title>
        <authorList>
            <person name="King R."/>
            <person name="Urban M."/>
            <person name="Hammond-Kosack M.C."/>
            <person name="Hassani-Pak K."/>
            <person name="Hammond-Kosack K.E."/>
        </authorList>
    </citation>
    <scope>NUCLEOTIDE SEQUENCE [LARGE SCALE GENOMIC DNA]</scope>
    <source>
        <strain evidence="9">ATCC MYA-4620 / CBS 123657 / FGSC 9075 / NRRL 31084 / PH-1</strain>
        <strain evidence="7">PH-1</strain>
    </source>
</reference>
<evidence type="ECO:0000256" key="3">
    <source>
        <dbReference type="ARBA" id="ARBA00022777"/>
    </source>
</evidence>
<proteinExistence type="predicted"/>
<keyword evidence="9" id="KW-1185">Reference proteome</keyword>
<accession>A0A098DXE3</accession>
<feature type="transmembrane region" description="Helical" evidence="6">
    <location>
        <begin position="6"/>
        <end position="31"/>
    </location>
</feature>
<feature type="region of interest" description="Disordered" evidence="5">
    <location>
        <begin position="367"/>
        <end position="447"/>
    </location>
</feature>
<dbReference type="Gene3D" id="6.10.250.2930">
    <property type="match status" value="1"/>
</dbReference>
<feature type="transmembrane region" description="Helical" evidence="6">
    <location>
        <begin position="279"/>
        <end position="301"/>
    </location>
</feature>
<evidence type="ECO:0000256" key="4">
    <source>
        <dbReference type="ARBA" id="ARBA00023137"/>
    </source>
</evidence>
<dbReference type="EC" id="2.7.10.1" evidence="1"/>
<dbReference type="InterPro" id="IPR044912">
    <property type="entry name" value="Egfr_JX_dom"/>
</dbReference>
<reference evidence="8 9" key="2">
    <citation type="journal article" date="2010" name="Nature">
        <title>Comparative genomics reveals mobile pathogenicity chromosomes in Fusarium.</title>
        <authorList>
            <person name="Ma L.J."/>
            <person name="van der Does H.C."/>
            <person name="Borkovich K.A."/>
            <person name="Coleman J.J."/>
            <person name="Daboussi M.J."/>
            <person name="Di Pietro A."/>
            <person name="Dufresne M."/>
            <person name="Freitag M."/>
            <person name="Grabherr M."/>
            <person name="Henrissat B."/>
            <person name="Houterman P.M."/>
            <person name="Kang S."/>
            <person name="Shim W.B."/>
            <person name="Woloshuk C."/>
            <person name="Xie X."/>
            <person name="Xu J.R."/>
            <person name="Antoniw J."/>
            <person name="Baker S.E."/>
            <person name="Bluhm B.H."/>
            <person name="Breakspear A."/>
            <person name="Brown D.W."/>
            <person name="Butchko R.A."/>
            <person name="Chapman S."/>
            <person name="Coulson R."/>
            <person name="Coutinho P.M."/>
            <person name="Danchin E.G."/>
            <person name="Diener A."/>
            <person name="Gale L.R."/>
            <person name="Gardiner D.M."/>
            <person name="Goff S."/>
            <person name="Hammond-Kosack K.E."/>
            <person name="Hilburn K."/>
            <person name="Hua-Van A."/>
            <person name="Jonkers W."/>
            <person name="Kazan K."/>
            <person name="Kodira C.D."/>
            <person name="Koehrsen M."/>
            <person name="Kumar L."/>
            <person name="Lee Y.H."/>
            <person name="Li L."/>
            <person name="Manners J.M."/>
            <person name="Miranda-Saavedra D."/>
            <person name="Mukherjee M."/>
            <person name="Park G."/>
            <person name="Park J."/>
            <person name="Park S.Y."/>
            <person name="Proctor R.H."/>
            <person name="Regev A."/>
            <person name="Ruiz-Roldan M.C."/>
            <person name="Sain D."/>
            <person name="Sakthikumar S."/>
            <person name="Sykes S."/>
            <person name="Schwartz D.C."/>
            <person name="Turgeon B.G."/>
            <person name="Wapinski I."/>
            <person name="Yoder O."/>
            <person name="Young S."/>
            <person name="Zeng Q."/>
            <person name="Zhou S."/>
            <person name="Galagan J."/>
            <person name="Cuomo C.A."/>
            <person name="Kistler H.C."/>
            <person name="Rep M."/>
        </authorList>
    </citation>
    <scope>GENOME REANNOTATION</scope>
    <source>
        <strain evidence="9">ATCC MYA-4620 / CBS 123657 / FGSC 9075 / NRRL 31084 / PH-1</strain>
        <strain evidence="8">PH-1 / ATCC MYA-4620 / FGSC 9075 / NRRL 31084</strain>
    </source>
</reference>
<keyword evidence="3" id="KW-0418">Kinase</keyword>
<dbReference type="AlphaFoldDB" id="A0A098DXE3"/>
<dbReference type="GO" id="GO:0004714">
    <property type="term" value="F:transmembrane receptor protein tyrosine kinase activity"/>
    <property type="evidence" value="ECO:0007669"/>
    <property type="project" value="UniProtKB-EC"/>
</dbReference>
<dbReference type="VEuPathDB" id="FungiDB:FGRAMPH1_01G23869"/>
<reference evidence="8" key="4">
    <citation type="submission" date="2017-01" db="UniProtKB">
        <authorList>
            <consortium name="EnsemblFungi"/>
        </authorList>
    </citation>
    <scope>IDENTIFICATION</scope>
    <source>
        <strain evidence="8">PH-1 / ATCC MYA-4620 / FGSC 9075 / NRRL 31084</strain>
    </source>
</reference>
<name>A0A098DXE3_GIBZE</name>
<dbReference type="InParanoid" id="A0A098DXE3"/>
<evidence type="ECO:0000256" key="1">
    <source>
        <dbReference type="ARBA" id="ARBA00011902"/>
    </source>
</evidence>
<dbReference type="EnsemblFungi" id="CEF85533">
    <property type="protein sequence ID" value="CEF85533"/>
    <property type="gene ID" value="FGRRES_07065_M"/>
</dbReference>
<reference evidence="8 9" key="1">
    <citation type="journal article" date="2007" name="Science">
        <title>The Fusarium graminearum genome reveals a link between localized polymorphism and pathogen specialization.</title>
        <authorList>
            <person name="Cuomo C.A."/>
            <person name="Gueldener U."/>
            <person name="Xu J.-R."/>
            <person name="Trail F."/>
            <person name="Turgeon B.G."/>
            <person name="Di Pietro A."/>
            <person name="Walton J.D."/>
            <person name="Ma L.-J."/>
            <person name="Baker S.E."/>
            <person name="Rep M."/>
            <person name="Adam G."/>
            <person name="Antoniw J."/>
            <person name="Baldwin T."/>
            <person name="Calvo S.E."/>
            <person name="Chang Y.-L."/>
            <person name="DeCaprio D."/>
            <person name="Gale L.R."/>
            <person name="Gnerre S."/>
            <person name="Goswami R.S."/>
            <person name="Hammond-Kosack K."/>
            <person name="Harris L.J."/>
            <person name="Hilburn K."/>
            <person name="Kennell J.C."/>
            <person name="Kroken S."/>
            <person name="Magnuson J.K."/>
            <person name="Mannhaupt G."/>
            <person name="Mauceli E.W."/>
            <person name="Mewes H.-W."/>
            <person name="Mitterbauer R."/>
            <person name="Muehlbauer G."/>
            <person name="Muensterkoetter M."/>
            <person name="Nelson D."/>
            <person name="O'Donnell K."/>
            <person name="Ouellet T."/>
            <person name="Qi W."/>
            <person name="Quesneville H."/>
            <person name="Roncero M.I.G."/>
            <person name="Seong K.-Y."/>
            <person name="Tetko I.V."/>
            <person name="Urban M."/>
            <person name="Waalwijk C."/>
            <person name="Ward T.J."/>
            <person name="Yao J."/>
            <person name="Birren B.W."/>
            <person name="Kistler H.C."/>
        </authorList>
    </citation>
    <scope>NUCLEOTIDE SEQUENCE [LARGE SCALE GENOMIC DNA]</scope>
    <source>
        <strain evidence="9">ATCC MYA-4620 / CBS 123657 / FGSC 9075 / NRRL 31084 / PH-1</strain>
        <strain evidence="8">PH-1 / ATCC MYA-4620 / FGSC 9075 / NRRL 31084</strain>
    </source>
</reference>
<evidence type="ECO:0000256" key="2">
    <source>
        <dbReference type="ARBA" id="ARBA00022679"/>
    </source>
</evidence>
<dbReference type="Proteomes" id="UP000070720">
    <property type="component" value="Chromosome 4"/>
</dbReference>
<evidence type="ECO:0000313" key="8">
    <source>
        <dbReference type="EnsemblFungi" id="CEF85533"/>
    </source>
</evidence>
<dbReference type="eggNOG" id="ENOG502SF4J">
    <property type="taxonomic scope" value="Eukaryota"/>
</dbReference>